<dbReference type="InterPro" id="IPR029060">
    <property type="entry name" value="PIN-like_dom_sf"/>
</dbReference>
<sequence length="134" mass="15557">MRQVVIDTNCLLASLNRNSPFHRLYELFISEAFEWILSNEILTEYEEVLTQQYSAATAQRVTEILLNAPNISFQEAYYKWQLIEADPDDNKFADVAIAASADYLVTNDRHFEVLKQLEFPRVLVVSLQEFLSSF</sequence>
<dbReference type="SUPFAM" id="SSF88723">
    <property type="entry name" value="PIN domain-like"/>
    <property type="match status" value="1"/>
</dbReference>
<name>A0ABY4B9Z3_9BACT</name>
<dbReference type="PANTHER" id="PTHR34610:SF3">
    <property type="entry name" value="SSL7007 PROTEIN"/>
    <property type="match status" value="1"/>
</dbReference>
<organism evidence="2 3">
    <name type="scientific">Hymenobacter monticola</name>
    <dbReference type="NCBI Taxonomy" id="1705399"/>
    <lineage>
        <taxon>Bacteria</taxon>
        <taxon>Pseudomonadati</taxon>
        <taxon>Bacteroidota</taxon>
        <taxon>Cytophagia</taxon>
        <taxon>Cytophagales</taxon>
        <taxon>Hymenobacteraceae</taxon>
        <taxon>Hymenobacter</taxon>
    </lineage>
</organism>
<dbReference type="Proteomes" id="UP000831390">
    <property type="component" value="Chromosome"/>
</dbReference>
<accession>A0ABY4B9Z3</accession>
<dbReference type="EMBL" id="CP094534">
    <property type="protein sequence ID" value="UOE35990.1"/>
    <property type="molecule type" value="Genomic_DNA"/>
</dbReference>
<dbReference type="NCBIfam" id="TIGR00305">
    <property type="entry name" value="putative toxin-antitoxin system toxin component, PIN family"/>
    <property type="match status" value="1"/>
</dbReference>
<dbReference type="InterPro" id="IPR002850">
    <property type="entry name" value="PIN_toxin-like"/>
</dbReference>
<dbReference type="Pfam" id="PF13470">
    <property type="entry name" value="PIN_3"/>
    <property type="match status" value="1"/>
</dbReference>
<dbReference type="SMART" id="SM00670">
    <property type="entry name" value="PINc"/>
    <property type="match status" value="1"/>
</dbReference>
<protein>
    <submittedName>
        <fullName evidence="2">Toxin-antitoxin system toxin component, PIN family</fullName>
    </submittedName>
</protein>
<feature type="domain" description="PIN" evidence="1">
    <location>
        <begin position="2"/>
        <end position="113"/>
    </location>
</feature>
<dbReference type="PANTHER" id="PTHR34610">
    <property type="entry name" value="SSL7007 PROTEIN"/>
    <property type="match status" value="1"/>
</dbReference>
<dbReference type="RefSeq" id="WP_243519285.1">
    <property type="nucleotide sequence ID" value="NZ_CP094534.1"/>
</dbReference>
<dbReference type="InterPro" id="IPR002716">
    <property type="entry name" value="PIN_dom"/>
</dbReference>
<evidence type="ECO:0000259" key="1">
    <source>
        <dbReference type="SMART" id="SM00670"/>
    </source>
</evidence>
<gene>
    <name evidence="2" type="ORF">MTP16_10190</name>
</gene>
<proteinExistence type="predicted"/>
<evidence type="ECO:0000313" key="3">
    <source>
        <dbReference type="Proteomes" id="UP000831390"/>
    </source>
</evidence>
<evidence type="ECO:0000313" key="2">
    <source>
        <dbReference type="EMBL" id="UOE35990.1"/>
    </source>
</evidence>
<reference evidence="2 3" key="1">
    <citation type="submission" date="2022-03" db="EMBL/GenBank/DDBJ databases">
        <title>Hymenobactersp. isolated from the air.</title>
        <authorList>
            <person name="Won M."/>
            <person name="Kwon S.-W."/>
        </authorList>
    </citation>
    <scope>NUCLEOTIDE SEQUENCE [LARGE SCALE GENOMIC DNA]</scope>
    <source>
        <strain evidence="2 3">KACC 22596</strain>
    </source>
</reference>
<keyword evidence="3" id="KW-1185">Reference proteome</keyword>
<dbReference type="Gene3D" id="3.40.50.1010">
    <property type="entry name" value="5'-nuclease"/>
    <property type="match status" value="1"/>
</dbReference>